<dbReference type="OMA" id="FNCDFKV"/>
<feature type="transmembrane region" description="Helical" evidence="10">
    <location>
        <begin position="148"/>
        <end position="168"/>
    </location>
</feature>
<proteinExistence type="inferred from homology"/>
<keyword evidence="12" id="KW-1185">Reference proteome</keyword>
<sequence>MAKGKSGRKQVSFDDVDVSDLDVKPEVNETVEKQQAKPTKSVVPQLKNSSVLIPFHNLFVLWQMFQMGLTEDIEGTMTSGLVILLPLQLIYNYLIINQMILSKKASKNLNVPLLIISSVLVSLVLSIPVFVIVIFMGAPIYKFTIKSFLLALHLSQLIINPIAMLYTLDFENFKKLFYQDYIYREIFSNVVLSSSLLTVGGCWLGVIPIPLDWDRPWQQWPITLLVGGYAGGVFGGVIALVVRKVRGCSEISV</sequence>
<evidence type="ECO:0000256" key="10">
    <source>
        <dbReference type="SAM" id="Phobius"/>
    </source>
</evidence>
<keyword evidence="7" id="KW-0256">Endoplasmic reticulum</keyword>
<feature type="transmembrane region" description="Helical" evidence="10">
    <location>
        <begin position="222"/>
        <end position="242"/>
    </location>
</feature>
<organism evidence="12">
    <name type="scientific">Spathaspora passalidarum (strain NRRL Y-27907 / 11-Y1)</name>
    <dbReference type="NCBI Taxonomy" id="619300"/>
    <lineage>
        <taxon>Eukaryota</taxon>
        <taxon>Fungi</taxon>
        <taxon>Dikarya</taxon>
        <taxon>Ascomycota</taxon>
        <taxon>Saccharomycotina</taxon>
        <taxon>Pichiomycetes</taxon>
        <taxon>Debaryomycetaceae</taxon>
        <taxon>Spathaspora</taxon>
    </lineage>
</organism>
<evidence type="ECO:0000313" key="11">
    <source>
        <dbReference type="EMBL" id="EGW35445.1"/>
    </source>
</evidence>
<dbReference type="Pfam" id="PF06699">
    <property type="entry name" value="PIG-F"/>
    <property type="match status" value="1"/>
</dbReference>
<feature type="transmembrane region" description="Helical" evidence="10">
    <location>
        <begin position="81"/>
        <end position="101"/>
    </location>
</feature>
<dbReference type="UniPathway" id="UPA00196"/>
<feature type="transmembrane region" description="Helical" evidence="10">
    <location>
        <begin position="113"/>
        <end position="136"/>
    </location>
</feature>
<evidence type="ECO:0000256" key="4">
    <source>
        <dbReference type="ARBA" id="ARBA00020927"/>
    </source>
</evidence>
<evidence type="ECO:0000256" key="2">
    <source>
        <dbReference type="ARBA" id="ARBA00004687"/>
    </source>
</evidence>
<evidence type="ECO:0000256" key="3">
    <source>
        <dbReference type="ARBA" id="ARBA00007978"/>
    </source>
</evidence>
<comment type="subcellular location">
    <subcellularLocation>
        <location evidence="1">Endoplasmic reticulum membrane</location>
        <topology evidence="1">Multi-pass membrane protein</topology>
    </subcellularLocation>
</comment>
<gene>
    <name evidence="11" type="ORF">SPAPADRAFT_58680</name>
</gene>
<evidence type="ECO:0000256" key="5">
    <source>
        <dbReference type="ARBA" id="ARBA00022502"/>
    </source>
</evidence>
<keyword evidence="6 10" id="KW-0812">Transmembrane</keyword>
<keyword evidence="8 10" id="KW-1133">Transmembrane helix</keyword>
<dbReference type="InParanoid" id="G3AH15"/>
<comment type="pathway">
    <text evidence="2">Glycolipid biosynthesis; glycosylphosphatidylinositol-anchor biosynthesis.</text>
</comment>
<dbReference type="FunCoup" id="G3AH15">
    <property type="interactions" value="155"/>
</dbReference>
<dbReference type="GO" id="GO:0006506">
    <property type="term" value="P:GPI anchor biosynthetic process"/>
    <property type="evidence" value="ECO:0007669"/>
    <property type="project" value="UniProtKB-UniPathway"/>
</dbReference>
<dbReference type="STRING" id="619300.G3AH15"/>
<evidence type="ECO:0000256" key="9">
    <source>
        <dbReference type="ARBA" id="ARBA00023136"/>
    </source>
</evidence>
<protein>
    <recommendedName>
        <fullName evidence="4">Glycosylphosphatidylinositol anchor biosynthesis protein 11</fullName>
    </recommendedName>
</protein>
<keyword evidence="9 10" id="KW-0472">Membrane</keyword>
<dbReference type="RefSeq" id="XP_007372857.1">
    <property type="nucleotide sequence ID" value="XM_007372795.1"/>
</dbReference>
<reference evidence="11 12" key="1">
    <citation type="journal article" date="2011" name="Proc. Natl. Acad. Sci. U.S.A.">
        <title>Comparative genomics of xylose-fermenting fungi for enhanced biofuel production.</title>
        <authorList>
            <person name="Wohlbach D.J."/>
            <person name="Kuo A."/>
            <person name="Sato T.K."/>
            <person name="Potts K.M."/>
            <person name="Salamov A.A."/>
            <person name="LaButti K.M."/>
            <person name="Sun H."/>
            <person name="Clum A."/>
            <person name="Pangilinan J.L."/>
            <person name="Lindquist E.A."/>
            <person name="Lucas S."/>
            <person name="Lapidus A."/>
            <person name="Jin M."/>
            <person name="Gunawan C."/>
            <person name="Balan V."/>
            <person name="Dale B.E."/>
            <person name="Jeffries T.W."/>
            <person name="Zinkel R."/>
            <person name="Barry K.W."/>
            <person name="Grigoriev I.V."/>
            <person name="Gasch A.P."/>
        </authorList>
    </citation>
    <scope>NUCLEOTIDE SEQUENCE [LARGE SCALE GENOMIC DNA]</scope>
    <source>
        <strain evidence="12">NRRL Y-27907 / 11-Y1</strain>
    </source>
</reference>
<evidence type="ECO:0000256" key="6">
    <source>
        <dbReference type="ARBA" id="ARBA00022692"/>
    </source>
</evidence>
<dbReference type="GO" id="GO:0005789">
    <property type="term" value="C:endoplasmic reticulum membrane"/>
    <property type="evidence" value="ECO:0007669"/>
    <property type="project" value="UniProtKB-SubCell"/>
</dbReference>
<dbReference type="EMBL" id="GL996499">
    <property type="protein sequence ID" value="EGW35445.1"/>
    <property type="molecule type" value="Genomic_DNA"/>
</dbReference>
<evidence type="ECO:0000313" key="12">
    <source>
        <dbReference type="Proteomes" id="UP000000709"/>
    </source>
</evidence>
<feature type="transmembrane region" description="Helical" evidence="10">
    <location>
        <begin position="189"/>
        <end position="210"/>
    </location>
</feature>
<evidence type="ECO:0000256" key="1">
    <source>
        <dbReference type="ARBA" id="ARBA00004477"/>
    </source>
</evidence>
<dbReference type="InterPro" id="IPR009580">
    <property type="entry name" value="GPI_biosynthesis_protein_Pig-F"/>
</dbReference>
<evidence type="ECO:0000256" key="7">
    <source>
        <dbReference type="ARBA" id="ARBA00022824"/>
    </source>
</evidence>
<dbReference type="GeneID" id="18872561"/>
<dbReference type="OrthoDB" id="17366at2759"/>
<evidence type="ECO:0000256" key="8">
    <source>
        <dbReference type="ARBA" id="ARBA00022989"/>
    </source>
</evidence>
<accession>G3AH15</accession>
<dbReference type="eggNOG" id="KOG3144">
    <property type="taxonomic scope" value="Eukaryota"/>
</dbReference>
<keyword evidence="5" id="KW-0337">GPI-anchor biosynthesis</keyword>
<name>G3AH15_SPAPN</name>
<dbReference type="KEGG" id="spaa:SPAPADRAFT_58680"/>
<comment type="similarity">
    <text evidence="3">Belongs to the PIGF family.</text>
</comment>
<dbReference type="HOGENOM" id="CLU_069429_2_0_1"/>
<dbReference type="Proteomes" id="UP000000709">
    <property type="component" value="Unassembled WGS sequence"/>
</dbReference>
<dbReference type="AlphaFoldDB" id="G3AH15"/>